<protein>
    <submittedName>
        <fullName evidence="2">Uncharacterized protein</fullName>
    </submittedName>
</protein>
<reference evidence="2" key="1">
    <citation type="journal article" date="2014" name="Int. J. Syst. Evol. Microbiol.">
        <title>Complete genome sequence of Corynebacterium casei LMG S-19264T (=DSM 44701T), isolated from a smear-ripened cheese.</title>
        <authorList>
            <consortium name="US DOE Joint Genome Institute (JGI-PGF)"/>
            <person name="Walter F."/>
            <person name="Albersmeier A."/>
            <person name="Kalinowski J."/>
            <person name="Ruckert C."/>
        </authorList>
    </citation>
    <scope>NUCLEOTIDE SEQUENCE</scope>
    <source>
        <strain evidence="2">VKM B-2555</strain>
    </source>
</reference>
<proteinExistence type="predicted"/>
<evidence type="ECO:0000256" key="1">
    <source>
        <dbReference type="SAM" id="MobiDB-lite"/>
    </source>
</evidence>
<organism evidence="2 3">
    <name type="scientific">Methylopila jiangsuensis</name>
    <dbReference type="NCBI Taxonomy" id="586230"/>
    <lineage>
        <taxon>Bacteria</taxon>
        <taxon>Pseudomonadati</taxon>
        <taxon>Pseudomonadota</taxon>
        <taxon>Alphaproteobacteria</taxon>
        <taxon>Hyphomicrobiales</taxon>
        <taxon>Methylopilaceae</taxon>
        <taxon>Methylopila</taxon>
    </lineage>
</organism>
<feature type="region of interest" description="Disordered" evidence="1">
    <location>
        <begin position="22"/>
        <end position="49"/>
    </location>
</feature>
<dbReference type="RefSeq" id="WP_271205359.1">
    <property type="nucleotide sequence ID" value="NZ_BSFK01000016.1"/>
</dbReference>
<dbReference type="Proteomes" id="UP001143364">
    <property type="component" value="Unassembled WGS sequence"/>
</dbReference>
<accession>A0A9W6N4N6</accession>
<dbReference type="EMBL" id="BSFK01000016">
    <property type="protein sequence ID" value="GLK77515.1"/>
    <property type="molecule type" value="Genomic_DNA"/>
</dbReference>
<comment type="caution">
    <text evidence="2">The sequence shown here is derived from an EMBL/GenBank/DDBJ whole genome shotgun (WGS) entry which is preliminary data.</text>
</comment>
<dbReference type="AlphaFoldDB" id="A0A9W6N4N6"/>
<reference evidence="2" key="2">
    <citation type="submission" date="2023-01" db="EMBL/GenBank/DDBJ databases">
        <authorList>
            <person name="Sun Q."/>
            <person name="Evtushenko L."/>
        </authorList>
    </citation>
    <scope>NUCLEOTIDE SEQUENCE</scope>
    <source>
        <strain evidence="2">VKM B-2555</strain>
    </source>
</reference>
<sequence>MNVVVGLFVGLLVVVALTGFARRDPGAVGPDSFGDDPRTDGDGGDGGGD</sequence>
<gene>
    <name evidence="2" type="ORF">GCM10008171_27690</name>
</gene>
<evidence type="ECO:0000313" key="2">
    <source>
        <dbReference type="EMBL" id="GLK77515.1"/>
    </source>
</evidence>
<evidence type="ECO:0000313" key="3">
    <source>
        <dbReference type="Proteomes" id="UP001143364"/>
    </source>
</evidence>
<keyword evidence="3" id="KW-1185">Reference proteome</keyword>
<name>A0A9W6N4N6_9HYPH</name>